<feature type="region of interest" description="Disordered" evidence="1">
    <location>
        <begin position="1"/>
        <end position="37"/>
    </location>
</feature>
<name>A0A7I8J8E4_SPIIN</name>
<dbReference type="PANTHER" id="PTHR37226:SF4">
    <property type="entry name" value="GOLGIN FAMILY A PROTEIN"/>
    <property type="match status" value="1"/>
</dbReference>
<reference evidence="2 3" key="1">
    <citation type="submission" date="2019-12" db="EMBL/GenBank/DDBJ databases">
        <authorList>
            <person name="Scholz U."/>
            <person name="Mascher M."/>
            <person name="Fiebig A."/>
        </authorList>
    </citation>
    <scope>NUCLEOTIDE SEQUENCE</scope>
</reference>
<dbReference type="EMBL" id="CACRZD030000010">
    <property type="protein sequence ID" value="CAA6666486.1"/>
    <property type="molecule type" value="Genomic_DNA"/>
</dbReference>
<protein>
    <submittedName>
        <fullName evidence="2">Uncharacterized protein</fullName>
    </submittedName>
</protein>
<dbReference type="Proteomes" id="UP001189122">
    <property type="component" value="Unassembled WGS sequence"/>
</dbReference>
<dbReference type="EMBL" id="LR743597">
    <property type="protein sequence ID" value="CAA2627226.1"/>
    <property type="molecule type" value="Genomic_DNA"/>
</dbReference>
<evidence type="ECO:0000313" key="3">
    <source>
        <dbReference type="Proteomes" id="UP001189122"/>
    </source>
</evidence>
<keyword evidence="3" id="KW-1185">Reference proteome</keyword>
<sequence length="149" mass="16526">MAALRKKLGEEERRRRELEDESAAAAAGGGGGGDGLSKEELRVLSACRLVEQMKTEQERREQAVEKWKQLYLAIKAELDALILRTKEGGGGGQGGGHGELRERLAAAEAEGTKREREIDILRQSLRILTSSSKKRSRLRRIPPVRSLRP</sequence>
<dbReference type="PANTHER" id="PTHR37226">
    <property type="entry name" value="GOLGIN FAMILY A PROTEIN"/>
    <property type="match status" value="1"/>
</dbReference>
<evidence type="ECO:0000256" key="1">
    <source>
        <dbReference type="SAM" id="MobiDB-lite"/>
    </source>
</evidence>
<feature type="compositionally biased region" description="Basic and acidic residues" evidence="1">
    <location>
        <begin position="7"/>
        <end position="18"/>
    </location>
</feature>
<accession>A0A7I8J8E4</accession>
<organism evidence="2">
    <name type="scientific">Spirodela intermedia</name>
    <name type="common">Intermediate duckweed</name>
    <dbReference type="NCBI Taxonomy" id="51605"/>
    <lineage>
        <taxon>Eukaryota</taxon>
        <taxon>Viridiplantae</taxon>
        <taxon>Streptophyta</taxon>
        <taxon>Embryophyta</taxon>
        <taxon>Tracheophyta</taxon>
        <taxon>Spermatophyta</taxon>
        <taxon>Magnoliopsida</taxon>
        <taxon>Liliopsida</taxon>
        <taxon>Araceae</taxon>
        <taxon>Lemnoideae</taxon>
        <taxon>Spirodela</taxon>
    </lineage>
</organism>
<evidence type="ECO:0000313" key="2">
    <source>
        <dbReference type="EMBL" id="CAA2627226.1"/>
    </source>
</evidence>
<dbReference type="AlphaFoldDB" id="A0A7I8J8E4"/>
<proteinExistence type="predicted"/>
<gene>
    <name evidence="2" type="ORF">SI7747_10012879</name>
</gene>